<dbReference type="SUPFAM" id="SSF54556">
    <property type="entry name" value="Chitinase insertion domain"/>
    <property type="match status" value="1"/>
</dbReference>
<dbReference type="Pfam" id="PF00704">
    <property type="entry name" value="Glyco_hydro_18"/>
    <property type="match status" value="1"/>
</dbReference>
<dbReference type="PANTHER" id="PTHR11177:SF333">
    <property type="entry name" value="CHITINASE"/>
    <property type="match status" value="1"/>
</dbReference>
<comment type="catalytic activity">
    <reaction evidence="1">
        <text>Random endo-hydrolysis of N-acetyl-beta-D-glucosaminide (1-&gt;4)-beta-linkages in chitin and chitodextrins.</text>
        <dbReference type="EC" id="3.2.1.14"/>
    </reaction>
</comment>
<evidence type="ECO:0000256" key="3">
    <source>
        <dbReference type="ARBA" id="ARBA00023024"/>
    </source>
</evidence>
<evidence type="ECO:0000256" key="1">
    <source>
        <dbReference type="ARBA" id="ARBA00000822"/>
    </source>
</evidence>
<dbReference type="AlphaFoldDB" id="A0A9P6FIA9"/>
<comment type="similarity">
    <text evidence="8">Belongs to the glycosyl hydrolase 18 family.</text>
</comment>
<feature type="domain" description="GH18" evidence="11">
    <location>
        <begin position="25"/>
        <end position="402"/>
    </location>
</feature>
<evidence type="ECO:0000256" key="6">
    <source>
        <dbReference type="ARBA" id="ARBA00023326"/>
    </source>
</evidence>
<keyword evidence="10" id="KW-0732">Signal</keyword>
<accession>A0A9P6FIA9</accession>
<dbReference type="Gene3D" id="3.10.50.10">
    <property type="match status" value="1"/>
</dbReference>
<evidence type="ECO:0000313" key="13">
    <source>
        <dbReference type="Proteomes" id="UP000723463"/>
    </source>
</evidence>
<dbReference type="GO" id="GO:0000272">
    <property type="term" value="P:polysaccharide catabolic process"/>
    <property type="evidence" value="ECO:0007669"/>
    <property type="project" value="UniProtKB-KW"/>
</dbReference>
<keyword evidence="3" id="KW-0146">Chitin degradation</keyword>
<dbReference type="PANTHER" id="PTHR11177">
    <property type="entry name" value="CHITINASE"/>
    <property type="match status" value="1"/>
</dbReference>
<feature type="region of interest" description="Disordered" evidence="9">
    <location>
        <begin position="397"/>
        <end position="462"/>
    </location>
</feature>
<dbReference type="GO" id="GO:0006032">
    <property type="term" value="P:chitin catabolic process"/>
    <property type="evidence" value="ECO:0007669"/>
    <property type="project" value="UniProtKB-KW"/>
</dbReference>
<reference evidence="12" key="1">
    <citation type="journal article" date="2020" name="Fungal Divers.">
        <title>Resolving the Mortierellaceae phylogeny through synthesis of multi-gene phylogenetics and phylogenomics.</title>
        <authorList>
            <person name="Vandepol N."/>
            <person name="Liber J."/>
            <person name="Desiro A."/>
            <person name="Na H."/>
            <person name="Kennedy M."/>
            <person name="Barry K."/>
            <person name="Grigoriev I.V."/>
            <person name="Miller A.N."/>
            <person name="O'Donnell K."/>
            <person name="Stajich J.E."/>
            <person name="Bonito G."/>
        </authorList>
    </citation>
    <scope>NUCLEOTIDE SEQUENCE</scope>
    <source>
        <strain evidence="12">NRRL 2591</strain>
    </source>
</reference>
<dbReference type="Proteomes" id="UP000723463">
    <property type="component" value="Unassembled WGS sequence"/>
</dbReference>
<keyword evidence="2 7" id="KW-0378">Hydrolase</keyword>
<dbReference type="GO" id="GO:0008843">
    <property type="term" value="F:endochitinase activity"/>
    <property type="evidence" value="ECO:0007669"/>
    <property type="project" value="UniProtKB-EC"/>
</dbReference>
<evidence type="ECO:0000313" key="12">
    <source>
        <dbReference type="EMBL" id="KAF9551471.1"/>
    </source>
</evidence>
<feature type="chain" id="PRO_5040515135" description="GH18 domain-containing protein" evidence="10">
    <location>
        <begin position="25"/>
        <end position="487"/>
    </location>
</feature>
<dbReference type="EMBL" id="JAAAXW010000004">
    <property type="protein sequence ID" value="KAF9551471.1"/>
    <property type="molecule type" value="Genomic_DNA"/>
</dbReference>
<dbReference type="InterPro" id="IPR001223">
    <property type="entry name" value="Glyco_hydro18_cat"/>
</dbReference>
<comment type="caution">
    <text evidence="12">The sequence shown here is derived from an EMBL/GenBank/DDBJ whole genome shotgun (WGS) entry which is preliminary data.</text>
</comment>
<organism evidence="12 13">
    <name type="scientific">Mortierella hygrophila</name>
    <dbReference type="NCBI Taxonomy" id="979708"/>
    <lineage>
        <taxon>Eukaryota</taxon>
        <taxon>Fungi</taxon>
        <taxon>Fungi incertae sedis</taxon>
        <taxon>Mucoromycota</taxon>
        <taxon>Mortierellomycotina</taxon>
        <taxon>Mortierellomycetes</taxon>
        <taxon>Mortierellales</taxon>
        <taxon>Mortierellaceae</taxon>
        <taxon>Mortierella</taxon>
    </lineage>
</organism>
<dbReference type="GO" id="GO:0008061">
    <property type="term" value="F:chitin binding"/>
    <property type="evidence" value="ECO:0007669"/>
    <property type="project" value="InterPro"/>
</dbReference>
<dbReference type="SMART" id="SM00636">
    <property type="entry name" value="Glyco_18"/>
    <property type="match status" value="1"/>
</dbReference>
<evidence type="ECO:0000256" key="8">
    <source>
        <dbReference type="RuleBase" id="RU004453"/>
    </source>
</evidence>
<dbReference type="InterPro" id="IPR001579">
    <property type="entry name" value="Glyco_hydro_18_chit_AS"/>
</dbReference>
<dbReference type="InterPro" id="IPR017853">
    <property type="entry name" value="GH"/>
</dbReference>
<sequence length="487" mass="52393">MKITNLIASIALALTLSLPAITRAERVVGYYGKTAGGDGCPDYPPFEPSDLPVELYTHINFAFALIDNSGLIASQEAKEIPKYQLVNDLKKKKPSLRTAVTVGGWDMNMAHYSTMASTRENRQKFIRSAMAFVRKYGFDGLDFDWEYPADPKRGGNPQDPENFVQFLKEMREAAEAEVLENDQERLILSIALPGGPFHGDYFLIPKLAPHVDWFNIMAYNLHGEWESQVFCAAPLNDPASDTEYNGYSLIHAVQSMAPSTVNPQKFNLGLSLSGVTFTLKNPSLTGPGAPAHGPGKMGCQEKGAMSYFEASNLMDIFGAKSGAVDSFQRKITQAPMLDEKSQCVHMVVDHDQWVGIDTPETFAYKVNYFRNFGFGGVSIWSMDSDTADHRLTKSISKAINGGGGGGGDQTNSGNHGNSTSSVPNNVGNHGNGTSSAPNNVGKVVGALPDHPIPKSTSTAGRGQGVKHLTITTVAAIVIASVVGALLA</sequence>
<name>A0A9P6FIA9_9FUNG</name>
<dbReference type="InterPro" id="IPR029070">
    <property type="entry name" value="Chitinase_insertion_sf"/>
</dbReference>
<keyword evidence="13" id="KW-1185">Reference proteome</keyword>
<evidence type="ECO:0000256" key="10">
    <source>
        <dbReference type="SAM" id="SignalP"/>
    </source>
</evidence>
<dbReference type="PROSITE" id="PS01095">
    <property type="entry name" value="GH18_1"/>
    <property type="match status" value="1"/>
</dbReference>
<dbReference type="InterPro" id="IPR050314">
    <property type="entry name" value="Glycosyl_Hydrlase_18"/>
</dbReference>
<keyword evidence="4" id="KW-0119">Carbohydrate metabolism</keyword>
<dbReference type="PROSITE" id="PS51910">
    <property type="entry name" value="GH18_2"/>
    <property type="match status" value="1"/>
</dbReference>
<feature type="compositionally biased region" description="Low complexity" evidence="9">
    <location>
        <begin position="410"/>
        <end position="421"/>
    </location>
</feature>
<evidence type="ECO:0000256" key="2">
    <source>
        <dbReference type="ARBA" id="ARBA00022801"/>
    </source>
</evidence>
<evidence type="ECO:0000256" key="5">
    <source>
        <dbReference type="ARBA" id="ARBA00023295"/>
    </source>
</evidence>
<evidence type="ECO:0000256" key="7">
    <source>
        <dbReference type="RuleBase" id="RU000489"/>
    </source>
</evidence>
<evidence type="ECO:0000259" key="11">
    <source>
        <dbReference type="PROSITE" id="PS51910"/>
    </source>
</evidence>
<dbReference type="InterPro" id="IPR011583">
    <property type="entry name" value="Chitinase_II/V-like_cat"/>
</dbReference>
<evidence type="ECO:0000256" key="9">
    <source>
        <dbReference type="SAM" id="MobiDB-lite"/>
    </source>
</evidence>
<dbReference type="Gene3D" id="3.20.20.80">
    <property type="entry name" value="Glycosidases"/>
    <property type="match status" value="1"/>
</dbReference>
<feature type="compositionally biased region" description="Polar residues" evidence="9">
    <location>
        <begin position="422"/>
        <end position="438"/>
    </location>
</feature>
<feature type="signal peptide" evidence="10">
    <location>
        <begin position="1"/>
        <end position="24"/>
    </location>
</feature>
<protein>
    <recommendedName>
        <fullName evidence="11">GH18 domain-containing protein</fullName>
    </recommendedName>
</protein>
<proteinExistence type="inferred from homology"/>
<keyword evidence="6" id="KW-0624">Polysaccharide degradation</keyword>
<evidence type="ECO:0000256" key="4">
    <source>
        <dbReference type="ARBA" id="ARBA00023277"/>
    </source>
</evidence>
<gene>
    <name evidence="12" type="ORF">EC957_008140</name>
</gene>
<dbReference type="SUPFAM" id="SSF51445">
    <property type="entry name" value="(Trans)glycosidases"/>
    <property type="match status" value="1"/>
</dbReference>
<keyword evidence="5 7" id="KW-0326">Glycosidase</keyword>